<dbReference type="GO" id="GO:0032300">
    <property type="term" value="C:mismatch repair complex"/>
    <property type="evidence" value="ECO:0007669"/>
    <property type="project" value="InterPro"/>
</dbReference>
<dbReference type="GO" id="GO:0030983">
    <property type="term" value="F:mismatched DNA binding"/>
    <property type="evidence" value="ECO:0007669"/>
    <property type="project" value="InterPro"/>
</dbReference>
<dbReference type="eggNOG" id="COG0323">
    <property type="taxonomic scope" value="Bacteria"/>
</dbReference>
<feature type="domain" description="MutL C-terminal dimerisation" evidence="6">
    <location>
        <begin position="436"/>
        <end position="579"/>
    </location>
</feature>
<feature type="domain" description="DNA mismatch repair protein S5" evidence="7">
    <location>
        <begin position="227"/>
        <end position="345"/>
    </location>
</feature>
<evidence type="ECO:0000256" key="5">
    <source>
        <dbReference type="HAMAP-Rule" id="MF_00149"/>
    </source>
</evidence>
<dbReference type="InterPro" id="IPR014721">
    <property type="entry name" value="Ribsml_uS5_D2-typ_fold_subgr"/>
</dbReference>
<dbReference type="SMART" id="SM01340">
    <property type="entry name" value="DNA_mis_repair"/>
    <property type="match status" value="1"/>
</dbReference>
<protein>
    <recommendedName>
        <fullName evidence="2 5">DNA mismatch repair protein MutL</fullName>
    </recommendedName>
</protein>
<dbReference type="GO" id="GO:0005524">
    <property type="term" value="F:ATP binding"/>
    <property type="evidence" value="ECO:0007669"/>
    <property type="project" value="InterPro"/>
</dbReference>
<comment type="function">
    <text evidence="5">This protein is involved in the repair of mismatches in DNA. It is required for dam-dependent methyl-directed DNA mismatch repair. May act as a 'molecular matchmaker', a protein that promotes the formation of a stable complex between two or more DNA-binding proteins in an ATP-dependent manner without itself being part of a final effector complex.</text>
</comment>
<dbReference type="PROSITE" id="PS00058">
    <property type="entry name" value="DNA_MISMATCH_REPAIR_1"/>
    <property type="match status" value="1"/>
</dbReference>
<organism evidence="8 9">
    <name type="scientific">Hyphomonas oceanitis SCH89</name>
    <dbReference type="NCBI Taxonomy" id="1280953"/>
    <lineage>
        <taxon>Bacteria</taxon>
        <taxon>Pseudomonadati</taxon>
        <taxon>Pseudomonadota</taxon>
        <taxon>Alphaproteobacteria</taxon>
        <taxon>Hyphomonadales</taxon>
        <taxon>Hyphomonadaceae</taxon>
        <taxon>Hyphomonas</taxon>
    </lineage>
</organism>
<dbReference type="Gene3D" id="3.30.1540.20">
    <property type="entry name" value="MutL, C-terminal domain, dimerisation subdomain"/>
    <property type="match status" value="1"/>
</dbReference>
<dbReference type="InterPro" id="IPR042120">
    <property type="entry name" value="MutL_C_dimsub"/>
</dbReference>
<dbReference type="SUPFAM" id="SSF118116">
    <property type="entry name" value="DNA mismatch repair protein MutL"/>
    <property type="match status" value="1"/>
</dbReference>
<dbReference type="Gene3D" id="3.30.230.10">
    <property type="match status" value="1"/>
</dbReference>
<dbReference type="InterPro" id="IPR014762">
    <property type="entry name" value="DNA_mismatch_repair_CS"/>
</dbReference>
<dbReference type="InterPro" id="IPR020568">
    <property type="entry name" value="Ribosomal_Su5_D2-typ_SF"/>
</dbReference>
<dbReference type="HAMAP" id="MF_00149">
    <property type="entry name" value="DNA_mis_repair"/>
    <property type="match status" value="1"/>
</dbReference>
<dbReference type="Pfam" id="PF01119">
    <property type="entry name" value="DNA_mis_repair"/>
    <property type="match status" value="1"/>
</dbReference>
<keyword evidence="4 5" id="KW-0234">DNA repair</keyword>
<sequence>MPDSVRPQPQIRKLPHDVVNRIAAGEVVERPAAAVKELAENALDAGATRINIAIEDGGLKRMTIEDDGCGMSSDDLLLALERHATSKLAPGADGRVDLLNIHTMGFRGEALPSIGSVSRMTITSRATGEDAADVFVEAGRIEGPRPAAFTGRGETGTRIEVRDLFHATPARLKFMKGERSETMAVSDVVKRLAMANPTVAFSLESNGRSLFRHAAEPEGEDGQLSRLGAIMGRDFRDNAVAIDAEREGVRLTGFAGLPTLNRGNAQMQFMFVNGRPVKDRMLNGVIRAAYQDFLARDRHPMAALFVELDPEYVDVNVHPAKTEVRFRDAGNVRGLMIGALRHSLAAAGHRASTTGAGFALGKAKAEAPMPSGALFASRPAYGANDGYGAARPPADAYQPGVFAEPPRQPYDAENAPTARIEPVPAPAQVDFPLGVARAQLHETYIVSQTADGIVIVDQHAAHERLVYEDMKRQMAAGGVKRQALLIPDVVELTEDEAARVLERAGELAELGLEIEAFGAGAVCVRATPALFGEMDAIGLIRDLADDFAEYEAGLALKERFEEVMGNMACRGSVRAGRRLNGDEMNALLRQMEATPHSGQCNHGRPTYVELKLADVERLFGRR</sequence>
<reference evidence="8 9" key="1">
    <citation type="journal article" date="2014" name="Antonie Van Leeuwenhoek">
        <title>Hyphomonas beringensis sp. nov. and Hyphomonas chukchiensis sp. nov., isolated from surface seawater of the Bering Sea and Chukchi Sea.</title>
        <authorList>
            <person name="Li C."/>
            <person name="Lai Q."/>
            <person name="Li G."/>
            <person name="Dong C."/>
            <person name="Wang J."/>
            <person name="Liao Y."/>
            <person name="Shao Z."/>
        </authorList>
    </citation>
    <scope>NUCLEOTIDE SEQUENCE [LARGE SCALE GENOMIC DNA]</scope>
    <source>
        <strain evidence="8 9">SCH89</strain>
    </source>
</reference>
<dbReference type="EMBL" id="ARYL01000003">
    <property type="protein sequence ID" value="KDA03937.1"/>
    <property type="molecule type" value="Genomic_DNA"/>
</dbReference>
<keyword evidence="9" id="KW-1185">Reference proteome</keyword>
<dbReference type="InterPro" id="IPR042121">
    <property type="entry name" value="MutL_C_regsub"/>
</dbReference>
<dbReference type="InterPro" id="IPR014790">
    <property type="entry name" value="MutL_C"/>
</dbReference>
<dbReference type="InterPro" id="IPR013507">
    <property type="entry name" value="DNA_mismatch_S5_2-like"/>
</dbReference>
<dbReference type="GO" id="GO:0140664">
    <property type="term" value="F:ATP-dependent DNA damage sensor activity"/>
    <property type="evidence" value="ECO:0007669"/>
    <property type="project" value="InterPro"/>
</dbReference>
<dbReference type="InterPro" id="IPR020667">
    <property type="entry name" value="DNA_mismatch_repair_MutL"/>
</dbReference>
<dbReference type="SMART" id="SM00853">
    <property type="entry name" value="MutL_C"/>
    <property type="match status" value="1"/>
</dbReference>
<accession>A0A059GAS7</accession>
<comment type="caution">
    <text evidence="8">The sequence shown here is derived from an EMBL/GenBank/DDBJ whole genome shotgun (WGS) entry which is preliminary data.</text>
</comment>
<dbReference type="PANTHER" id="PTHR10073:SF12">
    <property type="entry name" value="DNA MISMATCH REPAIR PROTEIN MLH1"/>
    <property type="match status" value="1"/>
</dbReference>
<evidence type="ECO:0000313" key="8">
    <source>
        <dbReference type="EMBL" id="KDA03937.1"/>
    </source>
</evidence>
<dbReference type="CDD" id="cd00782">
    <property type="entry name" value="MutL_Trans"/>
    <property type="match status" value="1"/>
</dbReference>
<keyword evidence="3 5" id="KW-0227">DNA damage</keyword>
<dbReference type="Proteomes" id="UP000024942">
    <property type="component" value="Unassembled WGS sequence"/>
</dbReference>
<evidence type="ECO:0000259" key="6">
    <source>
        <dbReference type="SMART" id="SM00853"/>
    </source>
</evidence>
<dbReference type="AlphaFoldDB" id="A0A059GAS7"/>
<proteinExistence type="inferred from homology"/>
<dbReference type="InterPro" id="IPR002099">
    <property type="entry name" value="MutL/Mlh/PMS"/>
</dbReference>
<evidence type="ECO:0000256" key="1">
    <source>
        <dbReference type="ARBA" id="ARBA00006082"/>
    </source>
</evidence>
<dbReference type="PATRIC" id="fig|1280953.3.peg.736"/>
<evidence type="ECO:0000256" key="3">
    <source>
        <dbReference type="ARBA" id="ARBA00022763"/>
    </source>
</evidence>
<comment type="similarity">
    <text evidence="1 5">Belongs to the DNA mismatch repair MutL/HexB family.</text>
</comment>
<dbReference type="SUPFAM" id="SSF55874">
    <property type="entry name" value="ATPase domain of HSP90 chaperone/DNA topoisomerase II/histidine kinase"/>
    <property type="match status" value="1"/>
</dbReference>
<dbReference type="GO" id="GO:0016887">
    <property type="term" value="F:ATP hydrolysis activity"/>
    <property type="evidence" value="ECO:0007669"/>
    <property type="project" value="InterPro"/>
</dbReference>
<dbReference type="SUPFAM" id="SSF54211">
    <property type="entry name" value="Ribosomal protein S5 domain 2-like"/>
    <property type="match status" value="1"/>
</dbReference>
<name>A0A059GAS7_9PROT</name>
<dbReference type="Pfam" id="PF08676">
    <property type="entry name" value="MutL_C"/>
    <property type="match status" value="1"/>
</dbReference>
<dbReference type="GO" id="GO:0006298">
    <property type="term" value="P:mismatch repair"/>
    <property type="evidence" value="ECO:0007669"/>
    <property type="project" value="UniProtKB-UniRule"/>
</dbReference>
<dbReference type="Gene3D" id="3.30.565.10">
    <property type="entry name" value="Histidine kinase-like ATPase, C-terminal domain"/>
    <property type="match status" value="1"/>
</dbReference>
<evidence type="ECO:0000256" key="2">
    <source>
        <dbReference type="ARBA" id="ARBA00021975"/>
    </source>
</evidence>
<dbReference type="InterPro" id="IPR038973">
    <property type="entry name" value="MutL/Mlh/Pms-like"/>
</dbReference>
<gene>
    <name evidence="5 8" type="primary">mutL</name>
    <name evidence="8" type="ORF">HOC_03638</name>
</gene>
<dbReference type="RefSeq" id="WP_035535911.1">
    <property type="nucleotide sequence ID" value="NZ_ARYL01000003.1"/>
</dbReference>
<evidence type="ECO:0000313" key="9">
    <source>
        <dbReference type="Proteomes" id="UP000024942"/>
    </source>
</evidence>
<evidence type="ECO:0000256" key="4">
    <source>
        <dbReference type="ARBA" id="ARBA00023204"/>
    </source>
</evidence>
<dbReference type="FunFam" id="3.30.565.10:FF:000003">
    <property type="entry name" value="DNA mismatch repair endonuclease MutL"/>
    <property type="match status" value="1"/>
</dbReference>
<dbReference type="OrthoDB" id="9763467at2"/>
<dbReference type="PANTHER" id="PTHR10073">
    <property type="entry name" value="DNA MISMATCH REPAIR PROTEIN MLH, PMS, MUTL"/>
    <property type="match status" value="1"/>
</dbReference>
<dbReference type="NCBIfam" id="NF000953">
    <property type="entry name" value="PRK00095.2-4"/>
    <property type="match status" value="1"/>
</dbReference>
<dbReference type="InterPro" id="IPR036890">
    <property type="entry name" value="HATPase_C_sf"/>
</dbReference>
<dbReference type="Gene3D" id="3.30.1370.100">
    <property type="entry name" value="MutL, C-terminal domain, regulatory subdomain"/>
    <property type="match status" value="1"/>
</dbReference>
<dbReference type="CDD" id="cd16926">
    <property type="entry name" value="HATPase_MutL-MLH-PMS-like"/>
    <property type="match status" value="1"/>
</dbReference>
<dbReference type="InterPro" id="IPR037198">
    <property type="entry name" value="MutL_C_sf"/>
</dbReference>
<dbReference type="NCBIfam" id="TIGR00585">
    <property type="entry name" value="mutl"/>
    <property type="match status" value="1"/>
</dbReference>
<evidence type="ECO:0000259" key="7">
    <source>
        <dbReference type="SMART" id="SM01340"/>
    </source>
</evidence>
<dbReference type="STRING" id="1280953.HOC_03638"/>
<dbReference type="Pfam" id="PF13589">
    <property type="entry name" value="HATPase_c_3"/>
    <property type="match status" value="1"/>
</dbReference>